<dbReference type="NCBIfam" id="TIGR01484">
    <property type="entry name" value="HAD-SF-IIB"/>
    <property type="match status" value="1"/>
</dbReference>
<dbReference type="Gene3D" id="3.30.1240.10">
    <property type="match status" value="1"/>
</dbReference>
<dbReference type="SFLD" id="SFLDS00003">
    <property type="entry name" value="Haloacid_Dehalogenase"/>
    <property type="match status" value="1"/>
</dbReference>
<evidence type="ECO:0000313" key="2">
    <source>
        <dbReference type="Proteomes" id="UP000595897"/>
    </source>
</evidence>
<dbReference type="CDD" id="cd07518">
    <property type="entry name" value="HAD_YbiV-Like"/>
    <property type="match status" value="1"/>
</dbReference>
<organism evidence="1 2">
    <name type="scientific">Anaeromicropila herbilytica</name>
    <dbReference type="NCBI Taxonomy" id="2785025"/>
    <lineage>
        <taxon>Bacteria</taxon>
        <taxon>Bacillati</taxon>
        <taxon>Bacillota</taxon>
        <taxon>Clostridia</taxon>
        <taxon>Lachnospirales</taxon>
        <taxon>Lachnospiraceae</taxon>
        <taxon>Anaeromicropila</taxon>
    </lineage>
</organism>
<accession>A0A7R7EMF4</accession>
<protein>
    <submittedName>
        <fullName evidence="1">Haloacid dehalogenase</fullName>
    </submittedName>
</protein>
<dbReference type="SFLD" id="SFLDG01144">
    <property type="entry name" value="C2.B.4:_PGP_Like"/>
    <property type="match status" value="1"/>
</dbReference>
<dbReference type="GO" id="GO:0005829">
    <property type="term" value="C:cytosol"/>
    <property type="evidence" value="ECO:0007669"/>
    <property type="project" value="TreeGrafter"/>
</dbReference>
<proteinExistence type="predicted"/>
<dbReference type="SUPFAM" id="SSF56784">
    <property type="entry name" value="HAD-like"/>
    <property type="match status" value="1"/>
</dbReference>
<dbReference type="InterPro" id="IPR023214">
    <property type="entry name" value="HAD_sf"/>
</dbReference>
<dbReference type="GO" id="GO:0016791">
    <property type="term" value="F:phosphatase activity"/>
    <property type="evidence" value="ECO:0007669"/>
    <property type="project" value="TreeGrafter"/>
</dbReference>
<dbReference type="NCBIfam" id="TIGR00099">
    <property type="entry name" value="Cof-subfamily"/>
    <property type="match status" value="1"/>
</dbReference>
<reference evidence="1 2" key="1">
    <citation type="submission" date="2020-11" db="EMBL/GenBank/DDBJ databases">
        <title>Draft genome sequencing of a Lachnospiraceae strain isolated from anoxic soil subjected to BSD treatment.</title>
        <authorList>
            <person name="Uek A."/>
            <person name="Tonouchi A."/>
        </authorList>
    </citation>
    <scope>NUCLEOTIDE SEQUENCE [LARGE SCALE GENOMIC DNA]</scope>
    <source>
        <strain evidence="1 2">TB5</strain>
    </source>
</reference>
<dbReference type="PROSITE" id="PS01228">
    <property type="entry name" value="COF_1"/>
    <property type="match status" value="1"/>
</dbReference>
<dbReference type="Gene3D" id="3.40.50.1000">
    <property type="entry name" value="HAD superfamily/HAD-like"/>
    <property type="match status" value="1"/>
</dbReference>
<dbReference type="EMBL" id="AP024169">
    <property type="protein sequence ID" value="BCN31454.1"/>
    <property type="molecule type" value="Genomic_DNA"/>
</dbReference>
<keyword evidence="2" id="KW-1185">Reference proteome</keyword>
<dbReference type="Proteomes" id="UP000595897">
    <property type="component" value="Chromosome"/>
</dbReference>
<dbReference type="InterPro" id="IPR000150">
    <property type="entry name" value="Cof"/>
</dbReference>
<dbReference type="GO" id="GO:0000287">
    <property type="term" value="F:magnesium ion binding"/>
    <property type="evidence" value="ECO:0007669"/>
    <property type="project" value="TreeGrafter"/>
</dbReference>
<dbReference type="InterPro" id="IPR006379">
    <property type="entry name" value="HAD-SF_hydro_IIB"/>
</dbReference>
<dbReference type="InterPro" id="IPR036412">
    <property type="entry name" value="HAD-like_sf"/>
</dbReference>
<dbReference type="KEGG" id="ahb:bsdtb5_27490"/>
<dbReference type="AlphaFoldDB" id="A0A7R7EMF4"/>
<dbReference type="PANTHER" id="PTHR10000">
    <property type="entry name" value="PHOSPHOSERINE PHOSPHATASE"/>
    <property type="match status" value="1"/>
</dbReference>
<dbReference type="Pfam" id="PF08282">
    <property type="entry name" value="Hydrolase_3"/>
    <property type="match status" value="1"/>
</dbReference>
<evidence type="ECO:0000313" key="1">
    <source>
        <dbReference type="EMBL" id="BCN31454.1"/>
    </source>
</evidence>
<gene>
    <name evidence="1" type="ORF">bsdtb5_27490</name>
</gene>
<dbReference type="SFLD" id="SFLDG01140">
    <property type="entry name" value="C2.B:_Phosphomannomutase_and_P"/>
    <property type="match status" value="1"/>
</dbReference>
<dbReference type="RefSeq" id="WP_271712571.1">
    <property type="nucleotide sequence ID" value="NZ_AP024169.1"/>
</dbReference>
<sequence>MIKLVIADMDGTLLNSRHELSDRLFPTIKKLKEKGVRFAVASGRQYYNLYSIFEEIKDDIYFLCENGTIAFYRDEKIYINEIEYSTLEKYVKEIRSIDGAYPILCGEKAAYIEDSDEEFLDNTKLYYKKYEKVDDILEAAKQDKICKIAVYDRIDAESNSYERLKQYNDRNMIVLSGKAWVDIMNLNANKGQAIQTLQKQFGITREESMAFGDYLNDYEMMQACHYSYAMANAHERLKVICNYEAKSNDEDGVVEKLIEVFNLEL</sequence>
<name>A0A7R7EMF4_9FIRM</name>
<dbReference type="PANTHER" id="PTHR10000:SF53">
    <property type="entry name" value="5-AMINO-6-(5-PHOSPHO-D-RIBITYLAMINO)URACIL PHOSPHATASE YBJI-RELATED"/>
    <property type="match status" value="1"/>
</dbReference>